<dbReference type="Pfam" id="PF02801">
    <property type="entry name" value="Ketoacyl-synt_C"/>
    <property type="match status" value="1"/>
</dbReference>
<dbReference type="Pfam" id="PF00975">
    <property type="entry name" value="Thioesterase"/>
    <property type="match status" value="1"/>
</dbReference>
<dbReference type="InterPro" id="IPR020845">
    <property type="entry name" value="AMP-binding_CS"/>
</dbReference>
<dbReference type="InterPro" id="IPR001031">
    <property type="entry name" value="Thioesterase"/>
</dbReference>
<dbReference type="InterPro" id="IPR020841">
    <property type="entry name" value="PKS_Beta-ketoAc_synthase_dom"/>
</dbReference>
<dbReference type="Pfam" id="PF22621">
    <property type="entry name" value="CurL-like_PKS_C"/>
    <property type="match status" value="1"/>
</dbReference>
<keyword evidence="11" id="KW-1185">Reference proteome</keyword>
<keyword evidence="3" id="KW-0596">Phosphopantetheine</keyword>
<dbReference type="Gene3D" id="3.30.559.10">
    <property type="entry name" value="Chloramphenicol acetyltransferase-like domain"/>
    <property type="match status" value="1"/>
</dbReference>
<dbReference type="SUPFAM" id="SSF53901">
    <property type="entry name" value="Thiolase-like"/>
    <property type="match status" value="1"/>
</dbReference>
<dbReference type="InterPro" id="IPR045851">
    <property type="entry name" value="AMP-bd_C_sf"/>
</dbReference>
<comment type="cofactor">
    <cofactor evidence="1">
        <name>pantetheine 4'-phosphate</name>
        <dbReference type="ChEBI" id="CHEBI:47942"/>
    </cofactor>
</comment>
<dbReference type="SUPFAM" id="SSF52151">
    <property type="entry name" value="FabD/lysophospholipase-like"/>
    <property type="match status" value="1"/>
</dbReference>
<evidence type="ECO:0000256" key="2">
    <source>
        <dbReference type="ARBA" id="ARBA00006432"/>
    </source>
</evidence>
<dbReference type="InterPro" id="IPR016036">
    <property type="entry name" value="Malonyl_transacylase_ACP-bd"/>
</dbReference>
<dbReference type="CDD" id="cd17652">
    <property type="entry name" value="A_NRPS_CmdD_like"/>
    <property type="match status" value="1"/>
</dbReference>
<dbReference type="InterPro" id="IPR020806">
    <property type="entry name" value="PKS_PP-bd"/>
</dbReference>
<feature type="domain" description="Carrier" evidence="8">
    <location>
        <begin position="1988"/>
        <end position="2063"/>
    </location>
</feature>
<dbReference type="SUPFAM" id="SSF55048">
    <property type="entry name" value="Probable ACP-binding domain of malonyl-CoA ACP transacylase"/>
    <property type="match status" value="1"/>
</dbReference>
<feature type="region of interest" description="Disordered" evidence="7">
    <location>
        <begin position="1055"/>
        <end position="1078"/>
    </location>
</feature>
<dbReference type="PANTHER" id="PTHR43775">
    <property type="entry name" value="FATTY ACID SYNTHASE"/>
    <property type="match status" value="1"/>
</dbReference>
<feature type="domain" description="Ketosynthase family 3 (KS3)" evidence="9">
    <location>
        <begin position="1076"/>
        <end position="1502"/>
    </location>
</feature>
<dbReference type="InterPro" id="IPR001227">
    <property type="entry name" value="Ac_transferase_dom_sf"/>
</dbReference>
<dbReference type="SMART" id="SM00823">
    <property type="entry name" value="PKS_PP"/>
    <property type="match status" value="2"/>
</dbReference>
<dbReference type="SMART" id="SM00825">
    <property type="entry name" value="PKS_KS"/>
    <property type="match status" value="1"/>
</dbReference>
<dbReference type="Gene3D" id="2.30.38.10">
    <property type="entry name" value="Luciferase, Domain 3"/>
    <property type="match status" value="1"/>
</dbReference>
<dbReference type="InterPro" id="IPR014043">
    <property type="entry name" value="Acyl_transferase_dom"/>
</dbReference>
<dbReference type="InterPro" id="IPR014030">
    <property type="entry name" value="Ketoacyl_synth_N"/>
</dbReference>
<sequence length="2344" mass="257188">MNTGILGKKTEVSPVVAALSRGQRAMWFLWNMNRSGAEYGLPMAWTVPSTLDITALQGAMQDLVARHPIMRTTYAVRQGEPVQVIHPEGEAHLQLVDASGWDTEQLHSHLIEETHAPFDLEKGPVFRAHLFSRSHNEHVLLLNSHHIASDTWTLIVLMEELGMLYRSRVAGLSPDLPPTGLSYTDYVLWQDQMLADSRGAEHWDYWQSLLAAPPVLDLPTDRPRPLVQTHNGAGYPFELSREVTTELRKLAKSEDVTFYTVLLATFYVLLYRYTGQEDLVVGSPRFGRPPVGYERTLGYFASPCALRTQVDGEMSYSRFLTQVRKVLVGAKEHQDFPFPLLVERLGLQRDLSRSPVFQVAFTYQKSHLAHMQGVAAARMGFGGAQIDLSGLQLESYPLEQHSVKFDLDFVVEEVDGSLRAVCWYNTDLWNGETIGYLVDHYQGLLVGAAQNPHERLDRLPMLTTRELEAYSAWNATEAPFSERCAHHLFEERAARTPHAPALRFGGREISYDELNRRANRLAHHLRRLGLKKGQLVGLSMERRPELVIGVLAILKAGGAYLPLDPTYPQDRLTYMVEDAEVRLLLTQESLRGQLPAEGVQQVFVDGDSAALEQEPTDNLESWSTPDDLAYVIYTSGSTGRPKGVLLEHRGLSNLVLAQIEAFEIDSDSRVLQFASFSFDASVSEIFTTLCAGATLCLAPKSDVIPGSALVATLNENAVTVVTLPPTVLALLQPADVPTLKTVVTAGEACSLELAKRWAEGRRFVNAYGPTEATVGATFAHLHPDTDRVTIGRPIANAKVYILDTFGQPTALGVAGEMYIAGVGLARGYLGRPDLTAERFLPDPFGQPGERMYKTGDLARWLPDGRLEFLGRLDHQVKIRGFRIELGELESVIAEYTGIREALVVARTEKNGDQRLVAYAISHDVTGSSVADVKAYVQSKLPDFMVPSAFIFLEKWPLTPNGKIDRKALPAPTERKAASNTILPQDPLEQQISDIWQDVLGLSAVGIDDNFFEVGGHSLSIVQIEVRIKEDLGLSVPTMDLFRFPTIRSLANHLRTTQNTESKQTTMQKKSTPSPTDTDIAIIGMAGRFPGADNVDEFWNNLVAGVESVRDLSEKQLVAAGVDPTLFQDPRYVKRKGTLDGVEMFDAPFFGFPPREAQMMDPQQRLFLEVGWQALEHAGYSSHSYSGRIGVYGGTGRPGYLLHHLKTNPESAAELFQTTILNEKDFLSTRLAYKLNLRGPALTVQTACSTSLVAVHIACQQLLQGDCDMAMAGGVSIEVPHGTGYLYQEGHILSPDGHCRAFDADARGTVRGSGGAVVVLKRLADAEANGDTVWAVIKGSAINNDGSMKVGYTAPSVDGQADAIEQALQRAGVDPRTIGFVEAHGTGTPLGDPIEVAALTQTYRKYTADQGYCFLGSVKTNVGHLDAAAGVTGLIKAALALHYGVVPPTLHFETPNPKLSLETSPFVVNNQPAKWDRSRTSPRRAAVSSFGIGGTNAHVILEEAPEQTTTSSGRPHHVLMLSAKSERALSAMTANLEQHLREKTDVNLADVAYTLQVGRTHFPHRQAVVCDSRSGAVEALATPSQRQTAVGMPTANSRVVFLFPGQGLQKVNMGRDLYESEPEFRECVDACAELLHPLLGLDLRTVLYPEQQDVEKSAARLAQTAITQPALFVVEYALSRLLMTWGVHPQAMMGHSLGEYVAACLAGVMTLPDALKLVAARGQLVQKLPGGAMLAVESTPEQLHPFLKKGVDLAVVNGPQACVLAGTVEAMEALQNELTEAGLRWQNVRTSHAFHSSMLDPILDEFSAIVSEIDLHEPKIPYVTNVTGTWVTPQEATDPAHWVRHMRQTVLFADGLHPLLQEPGGIVLEVGPGQAFTSVVKRHPKKDNVVLAAPTLATTSDSSDYTTLLMTLGRLWIAGLTPEWENLYAHEARRRVALPVYPFDRHRYWLEARPTSQMHGEWMDEVAATSEAEYEPTQVEYRPDPKVIGPRDEVELELVKVFEEVLGMAPVGVTDSFFDLGGSSLSALSVMIRLEQVFGTSLSNAVLLESPTVEALAQVLRAGGKSSGSSRMVGIRTTGKQAPIFCIHPYGGHTTGYFELIRYLGADQPVYGIQSSGLQGEAVPFTRFEDMATDYIQLIKSKQPVGPYTLVGHSMGGCIAYEMAQQLRQVGEEVALLALLDSRAQNFSVQPLYRNGEYGEMASKGWLSDEAVMLGILLPKLSLDWEQLRGIPTEEHWLHALEAAKKQGLLPLGTGEDQIRNLLAVTRANDEALRTYQPQPYQGDLLLFCGEDGFAKQFGEPELGWGDLVSGRFEAVQVPGNHHSIMTGTNVEAVARHLQKRLREL</sequence>
<dbReference type="InterPro" id="IPR001242">
    <property type="entry name" value="Condensation_dom"/>
</dbReference>
<dbReference type="PROSITE" id="PS52004">
    <property type="entry name" value="KS3_2"/>
    <property type="match status" value="1"/>
</dbReference>
<keyword evidence="5" id="KW-0808">Transferase</keyword>
<feature type="compositionally biased region" description="Polar residues" evidence="7">
    <location>
        <begin position="1055"/>
        <end position="1076"/>
    </location>
</feature>
<evidence type="ECO:0000256" key="7">
    <source>
        <dbReference type="SAM" id="MobiDB-lite"/>
    </source>
</evidence>
<dbReference type="InterPro" id="IPR000873">
    <property type="entry name" value="AMP-dep_synth/lig_dom"/>
</dbReference>
<proteinExistence type="inferred from homology"/>
<dbReference type="InterPro" id="IPR025110">
    <property type="entry name" value="AMP-bd_C"/>
</dbReference>
<protein>
    <submittedName>
        <fullName evidence="10">Amino acid adenylation domain-containing protein</fullName>
    </submittedName>
</protein>
<dbReference type="InterPro" id="IPR014031">
    <property type="entry name" value="Ketoacyl_synth_C"/>
</dbReference>
<comment type="similarity">
    <text evidence="6">In the C-terminal section; belongs to the NRP synthetase family.</text>
</comment>
<dbReference type="Pfam" id="PF00501">
    <property type="entry name" value="AMP-binding"/>
    <property type="match status" value="1"/>
</dbReference>
<dbReference type="Gene3D" id="1.10.1200.10">
    <property type="entry name" value="ACP-like"/>
    <property type="match status" value="2"/>
</dbReference>
<dbReference type="Gene3D" id="3.40.366.10">
    <property type="entry name" value="Malonyl-Coenzyme A Acyl Carrier Protein, domain 2"/>
    <property type="match status" value="1"/>
</dbReference>
<dbReference type="InterPro" id="IPR023213">
    <property type="entry name" value="CAT-like_dom_sf"/>
</dbReference>
<dbReference type="SUPFAM" id="SSF52777">
    <property type="entry name" value="CoA-dependent acyltransferases"/>
    <property type="match status" value="2"/>
</dbReference>
<dbReference type="PANTHER" id="PTHR43775:SF51">
    <property type="entry name" value="INACTIVE PHENOLPHTHIOCEROL SYNTHESIS POLYKETIDE SYNTHASE TYPE I PKS1-RELATED"/>
    <property type="match status" value="1"/>
</dbReference>
<dbReference type="NCBIfam" id="TIGR01733">
    <property type="entry name" value="AA-adenyl-dom"/>
    <property type="match status" value="1"/>
</dbReference>
<comment type="similarity">
    <text evidence="2">Belongs to the ATP-dependent AMP-binding enzyme family.</text>
</comment>
<dbReference type="EMBL" id="JAEQNB010000001">
    <property type="protein sequence ID" value="MBL0385660.1"/>
    <property type="molecule type" value="Genomic_DNA"/>
</dbReference>
<evidence type="ECO:0000256" key="3">
    <source>
        <dbReference type="ARBA" id="ARBA00022450"/>
    </source>
</evidence>
<name>A0ABS1J5V8_9BACL</name>
<reference evidence="10 11" key="1">
    <citation type="submission" date="2021-01" db="EMBL/GenBank/DDBJ databases">
        <title>Tumebacillus sp. strain ITR2 16S ribosomal RNA gene Genome sequencing and assembly.</title>
        <authorList>
            <person name="Kang M."/>
        </authorList>
    </citation>
    <scope>NUCLEOTIDE SEQUENCE [LARGE SCALE GENOMIC DNA]</scope>
    <source>
        <strain evidence="10 11">ITR2</strain>
    </source>
</reference>
<keyword evidence="4" id="KW-0597">Phosphoprotein</keyword>
<dbReference type="SMART" id="SM00824">
    <property type="entry name" value="PKS_TE"/>
    <property type="match status" value="1"/>
</dbReference>
<dbReference type="Pfam" id="PF00109">
    <property type="entry name" value="ketoacyl-synt"/>
    <property type="match status" value="1"/>
</dbReference>
<dbReference type="Pfam" id="PF00668">
    <property type="entry name" value="Condensation"/>
    <property type="match status" value="1"/>
</dbReference>
<accession>A0ABS1J5V8</accession>
<dbReference type="Gene3D" id="3.40.50.980">
    <property type="match status" value="2"/>
</dbReference>
<dbReference type="Gene3D" id="3.30.70.3290">
    <property type="match status" value="1"/>
</dbReference>
<organism evidence="10 11">
    <name type="scientific">Tumebacillus amylolyticus</name>
    <dbReference type="NCBI Taxonomy" id="2801339"/>
    <lineage>
        <taxon>Bacteria</taxon>
        <taxon>Bacillati</taxon>
        <taxon>Bacillota</taxon>
        <taxon>Bacilli</taxon>
        <taxon>Bacillales</taxon>
        <taxon>Alicyclobacillaceae</taxon>
        <taxon>Tumebacillus</taxon>
    </lineage>
</organism>
<evidence type="ECO:0000256" key="4">
    <source>
        <dbReference type="ARBA" id="ARBA00022553"/>
    </source>
</evidence>
<dbReference type="Proteomes" id="UP000602284">
    <property type="component" value="Unassembled WGS sequence"/>
</dbReference>
<dbReference type="InterPro" id="IPR010071">
    <property type="entry name" value="AA_adenyl_dom"/>
</dbReference>
<dbReference type="InterPro" id="IPR050091">
    <property type="entry name" value="PKS_NRPS_Biosynth_Enz"/>
</dbReference>
<comment type="caution">
    <text evidence="10">The sequence shown here is derived from an EMBL/GenBank/DDBJ whole genome shotgun (WGS) entry which is preliminary data.</text>
</comment>
<dbReference type="InterPro" id="IPR009081">
    <property type="entry name" value="PP-bd_ACP"/>
</dbReference>
<evidence type="ECO:0000256" key="5">
    <source>
        <dbReference type="ARBA" id="ARBA00022679"/>
    </source>
</evidence>
<dbReference type="Gene3D" id="3.30.70.250">
    <property type="entry name" value="Malonyl-CoA ACP transacylase, ACP-binding"/>
    <property type="match status" value="1"/>
</dbReference>
<dbReference type="SMART" id="SM00827">
    <property type="entry name" value="PKS_AT"/>
    <property type="match status" value="1"/>
</dbReference>
<evidence type="ECO:0000259" key="9">
    <source>
        <dbReference type="PROSITE" id="PS52004"/>
    </source>
</evidence>
<dbReference type="PROSITE" id="PS00455">
    <property type="entry name" value="AMP_BINDING"/>
    <property type="match status" value="1"/>
</dbReference>
<dbReference type="Gene3D" id="3.30.559.30">
    <property type="entry name" value="Nonribosomal peptide synthetase, condensation domain"/>
    <property type="match status" value="1"/>
</dbReference>
<dbReference type="InterPro" id="IPR016035">
    <property type="entry name" value="Acyl_Trfase/lysoPLipase"/>
</dbReference>
<dbReference type="Pfam" id="PF00698">
    <property type="entry name" value="Acyl_transf_1"/>
    <property type="match status" value="1"/>
</dbReference>
<dbReference type="PROSITE" id="PS50075">
    <property type="entry name" value="CARRIER"/>
    <property type="match status" value="2"/>
</dbReference>
<evidence type="ECO:0000256" key="6">
    <source>
        <dbReference type="ARBA" id="ARBA00029443"/>
    </source>
</evidence>
<dbReference type="Pfam" id="PF00550">
    <property type="entry name" value="PP-binding"/>
    <property type="match status" value="2"/>
</dbReference>
<dbReference type="PROSITE" id="PS00606">
    <property type="entry name" value="KS3_1"/>
    <property type="match status" value="1"/>
</dbReference>
<dbReference type="CDD" id="cd00833">
    <property type="entry name" value="PKS"/>
    <property type="match status" value="1"/>
</dbReference>
<feature type="domain" description="Carrier" evidence="8">
    <location>
        <begin position="982"/>
        <end position="1057"/>
    </location>
</feature>
<dbReference type="SUPFAM" id="SSF47336">
    <property type="entry name" value="ACP-like"/>
    <property type="match status" value="2"/>
</dbReference>
<dbReference type="Gene3D" id="3.40.50.1820">
    <property type="entry name" value="alpha/beta hydrolase"/>
    <property type="match status" value="1"/>
</dbReference>
<evidence type="ECO:0000313" key="10">
    <source>
        <dbReference type="EMBL" id="MBL0385660.1"/>
    </source>
</evidence>
<dbReference type="InterPro" id="IPR020802">
    <property type="entry name" value="TesA-like"/>
</dbReference>
<evidence type="ECO:0000259" key="8">
    <source>
        <dbReference type="PROSITE" id="PS50075"/>
    </source>
</evidence>
<dbReference type="CDD" id="cd19531">
    <property type="entry name" value="LCL_NRPS-like"/>
    <property type="match status" value="1"/>
</dbReference>
<dbReference type="InterPro" id="IPR018201">
    <property type="entry name" value="Ketoacyl_synth_AS"/>
</dbReference>
<gene>
    <name evidence="10" type="ORF">JJB07_03265</name>
</gene>
<dbReference type="RefSeq" id="WP_201631075.1">
    <property type="nucleotide sequence ID" value="NZ_JAEQNB010000001.1"/>
</dbReference>
<evidence type="ECO:0000256" key="1">
    <source>
        <dbReference type="ARBA" id="ARBA00001957"/>
    </source>
</evidence>
<dbReference type="SUPFAM" id="SSF53474">
    <property type="entry name" value="alpha/beta-Hydrolases"/>
    <property type="match status" value="1"/>
</dbReference>
<dbReference type="Gene3D" id="3.40.47.10">
    <property type="match status" value="1"/>
</dbReference>
<dbReference type="InterPro" id="IPR029058">
    <property type="entry name" value="AB_hydrolase_fold"/>
</dbReference>
<dbReference type="InterPro" id="IPR016039">
    <property type="entry name" value="Thiolase-like"/>
</dbReference>
<dbReference type="Pfam" id="PF13193">
    <property type="entry name" value="AMP-binding_C"/>
    <property type="match status" value="1"/>
</dbReference>
<evidence type="ECO:0000313" key="11">
    <source>
        <dbReference type="Proteomes" id="UP000602284"/>
    </source>
</evidence>
<dbReference type="InterPro" id="IPR036736">
    <property type="entry name" value="ACP-like_sf"/>
</dbReference>
<dbReference type="Gene3D" id="3.30.300.30">
    <property type="match status" value="1"/>
</dbReference>
<dbReference type="SUPFAM" id="SSF56801">
    <property type="entry name" value="Acetyl-CoA synthetase-like"/>
    <property type="match status" value="1"/>
</dbReference>